<feature type="compositionally biased region" description="Polar residues" evidence="1">
    <location>
        <begin position="1"/>
        <end position="16"/>
    </location>
</feature>
<name>A0A6V8HBJ9_TALPI</name>
<sequence>MSRTTGQPTGNASRPSSGKPLNAKNLAEVPPVNEIEIGLRKYVLTPPHEEPYYLPARISDHETHNKRLNEQIANIEELMRQGS</sequence>
<protein>
    <submittedName>
        <fullName evidence="2">Uncharacterized protein</fullName>
    </submittedName>
</protein>
<dbReference type="AlphaFoldDB" id="A0A6V8HBJ9"/>
<evidence type="ECO:0000313" key="2">
    <source>
        <dbReference type="EMBL" id="GAM38319.1"/>
    </source>
</evidence>
<keyword evidence="3" id="KW-1185">Reference proteome</keyword>
<feature type="region of interest" description="Disordered" evidence="1">
    <location>
        <begin position="1"/>
        <end position="28"/>
    </location>
</feature>
<accession>A0A6V8HBJ9</accession>
<dbReference type="EMBL" id="DF933829">
    <property type="protein sequence ID" value="GAM38319.1"/>
    <property type="molecule type" value="Genomic_DNA"/>
</dbReference>
<dbReference type="Proteomes" id="UP000053095">
    <property type="component" value="Unassembled WGS sequence"/>
</dbReference>
<evidence type="ECO:0000256" key="1">
    <source>
        <dbReference type="SAM" id="MobiDB-lite"/>
    </source>
</evidence>
<proteinExistence type="predicted"/>
<evidence type="ECO:0000313" key="3">
    <source>
        <dbReference type="Proteomes" id="UP000053095"/>
    </source>
</evidence>
<organism evidence="2 3">
    <name type="scientific">Talaromyces pinophilus</name>
    <name type="common">Penicillium pinophilum</name>
    <dbReference type="NCBI Taxonomy" id="128442"/>
    <lineage>
        <taxon>Eukaryota</taxon>
        <taxon>Fungi</taxon>
        <taxon>Dikarya</taxon>
        <taxon>Ascomycota</taxon>
        <taxon>Pezizomycotina</taxon>
        <taxon>Eurotiomycetes</taxon>
        <taxon>Eurotiomycetidae</taxon>
        <taxon>Eurotiales</taxon>
        <taxon>Trichocomaceae</taxon>
        <taxon>Talaromyces</taxon>
        <taxon>Talaromyces sect. Talaromyces</taxon>
    </lineage>
</organism>
<gene>
    <name evidence="2" type="ORF">TCE0_033r08948</name>
</gene>
<comment type="caution">
    <text evidence="2">The sequence shown here is derived from an EMBL/GenBank/DDBJ whole genome shotgun (WGS) entry which is preliminary data.</text>
</comment>
<reference evidence="3" key="1">
    <citation type="journal article" date="2015" name="Genome Announc.">
        <title>Draft genome sequence of Talaromyces cellulolyticus strain Y-94, a source of lignocellulosic biomass-degrading enzymes.</title>
        <authorList>
            <person name="Fujii T."/>
            <person name="Koike H."/>
            <person name="Sawayama S."/>
            <person name="Yano S."/>
            <person name="Inoue H."/>
        </authorList>
    </citation>
    <scope>NUCLEOTIDE SEQUENCE [LARGE SCALE GENOMIC DNA]</scope>
    <source>
        <strain evidence="3">Y-94</strain>
    </source>
</reference>